<feature type="transmembrane region" description="Helical" evidence="1">
    <location>
        <begin position="181"/>
        <end position="199"/>
    </location>
</feature>
<protein>
    <submittedName>
        <fullName evidence="2">Uncharacterized protein</fullName>
    </submittedName>
</protein>
<organism evidence="2">
    <name type="scientific">viral metagenome</name>
    <dbReference type="NCBI Taxonomy" id="1070528"/>
    <lineage>
        <taxon>unclassified sequences</taxon>
        <taxon>metagenomes</taxon>
        <taxon>organismal metagenomes</taxon>
    </lineage>
</organism>
<name>A0A6C0ANP2_9ZZZZ</name>
<keyword evidence="1" id="KW-0472">Membrane</keyword>
<evidence type="ECO:0000313" key="2">
    <source>
        <dbReference type="EMBL" id="QHS81226.1"/>
    </source>
</evidence>
<evidence type="ECO:0000256" key="1">
    <source>
        <dbReference type="SAM" id="Phobius"/>
    </source>
</evidence>
<feature type="transmembrane region" description="Helical" evidence="1">
    <location>
        <begin position="110"/>
        <end position="136"/>
    </location>
</feature>
<reference evidence="2" key="1">
    <citation type="journal article" date="2020" name="Nature">
        <title>Giant virus diversity and host interactions through global metagenomics.</title>
        <authorList>
            <person name="Schulz F."/>
            <person name="Roux S."/>
            <person name="Paez-Espino D."/>
            <person name="Jungbluth S."/>
            <person name="Walsh D.A."/>
            <person name="Denef V.J."/>
            <person name="McMahon K.D."/>
            <person name="Konstantinidis K.T."/>
            <person name="Eloe-Fadrosh E.A."/>
            <person name="Kyrpides N.C."/>
            <person name="Woyke T."/>
        </authorList>
    </citation>
    <scope>NUCLEOTIDE SEQUENCE</scope>
    <source>
        <strain evidence="2">GVMAG-S-1101161-73</strain>
    </source>
</reference>
<sequence length="204" mass="22383">MFSAANRASGLNGTGGLVGGAKQLQGIANVGNYKAQEDWWFFIPAIIFVDTLVVFLGRFFPQTFGRPLNQWYDEFGLAAVLSDVTIIAIGIAITRYVYTAFFMEQEGWSIWYFIGLAVLIQLVHDMAFAFGVVAKIPKGHNSMIDVFKAYVEGGPKILLVDSGMIAGSIGIAAALKNQDFHYTSSLTLVTLYALSYILFTNIKL</sequence>
<feature type="transmembrane region" description="Helical" evidence="1">
    <location>
        <begin position="39"/>
        <end position="60"/>
    </location>
</feature>
<feature type="transmembrane region" description="Helical" evidence="1">
    <location>
        <begin position="72"/>
        <end position="98"/>
    </location>
</feature>
<proteinExistence type="predicted"/>
<accession>A0A6C0ANP2</accession>
<dbReference type="AlphaFoldDB" id="A0A6C0ANP2"/>
<dbReference type="EMBL" id="MN740731">
    <property type="protein sequence ID" value="QHS81226.1"/>
    <property type="molecule type" value="Genomic_DNA"/>
</dbReference>
<keyword evidence="1" id="KW-1133">Transmembrane helix</keyword>
<keyword evidence="1" id="KW-0812">Transmembrane</keyword>